<evidence type="ECO:0000313" key="3">
    <source>
        <dbReference type="Proteomes" id="UP001519363"/>
    </source>
</evidence>
<dbReference type="InterPro" id="IPR034768">
    <property type="entry name" value="4FE4S_WBL"/>
</dbReference>
<proteinExistence type="predicted"/>
<sequence length="111" mass="12477">MTEANLWLVGVAWRLDRLRWVPDGTLADVVQRDGACLDGPAGEPPWADVELNDRELAARLCAGCPVQDECLELEVRTAGAEPVGVWGALSDEDRRELYPHWLQRGERWSRP</sequence>
<dbReference type="Proteomes" id="UP001519363">
    <property type="component" value="Unassembled WGS sequence"/>
</dbReference>
<evidence type="ECO:0000259" key="1">
    <source>
        <dbReference type="PROSITE" id="PS51674"/>
    </source>
</evidence>
<keyword evidence="3" id="KW-1185">Reference proteome</keyword>
<dbReference type="RefSeq" id="WP_086788970.1">
    <property type="nucleotide sequence ID" value="NZ_JAGIOO010000001.1"/>
</dbReference>
<reference evidence="2 3" key="1">
    <citation type="submission" date="2021-03" db="EMBL/GenBank/DDBJ databases">
        <title>Sequencing the genomes of 1000 actinobacteria strains.</title>
        <authorList>
            <person name="Klenk H.-P."/>
        </authorList>
    </citation>
    <scope>NUCLEOTIDE SEQUENCE [LARGE SCALE GENOMIC DNA]</scope>
    <source>
        <strain evidence="2 3">DSM 44580</strain>
    </source>
</reference>
<dbReference type="PROSITE" id="PS51674">
    <property type="entry name" value="4FE4S_WBL"/>
    <property type="match status" value="1"/>
</dbReference>
<accession>A0ABS5AEV7</accession>
<dbReference type="EMBL" id="JAGIOO010000001">
    <property type="protein sequence ID" value="MBP2474729.1"/>
    <property type="molecule type" value="Genomic_DNA"/>
</dbReference>
<dbReference type="Pfam" id="PF02467">
    <property type="entry name" value="Whib"/>
    <property type="match status" value="1"/>
</dbReference>
<evidence type="ECO:0000313" key="2">
    <source>
        <dbReference type="EMBL" id="MBP2474729.1"/>
    </source>
</evidence>
<feature type="domain" description="4Fe-4S Wbl-type" evidence="1">
    <location>
        <begin position="35"/>
        <end position="96"/>
    </location>
</feature>
<gene>
    <name evidence="2" type="ORF">JOF53_003601</name>
</gene>
<comment type="caution">
    <text evidence="2">The sequence shown here is derived from an EMBL/GenBank/DDBJ whole genome shotgun (WGS) entry which is preliminary data.</text>
</comment>
<name>A0ABS5AEV7_9PSEU</name>
<organism evidence="2 3">
    <name type="scientific">Crossiella equi</name>
    <dbReference type="NCBI Taxonomy" id="130796"/>
    <lineage>
        <taxon>Bacteria</taxon>
        <taxon>Bacillati</taxon>
        <taxon>Actinomycetota</taxon>
        <taxon>Actinomycetes</taxon>
        <taxon>Pseudonocardiales</taxon>
        <taxon>Pseudonocardiaceae</taxon>
        <taxon>Crossiella</taxon>
    </lineage>
</organism>
<protein>
    <submittedName>
        <fullName evidence="2">WhiB family redox-sensing transcriptional regulator</fullName>
    </submittedName>
</protein>